<dbReference type="SUPFAM" id="SSF46565">
    <property type="entry name" value="Chaperone J-domain"/>
    <property type="match status" value="1"/>
</dbReference>
<dbReference type="InterPro" id="IPR036869">
    <property type="entry name" value="J_dom_sf"/>
</dbReference>
<dbReference type="CDD" id="cd06257">
    <property type="entry name" value="DnaJ"/>
    <property type="match status" value="1"/>
</dbReference>
<feature type="region of interest" description="Disordered" evidence="5">
    <location>
        <begin position="28"/>
        <end position="50"/>
    </location>
</feature>
<dbReference type="RefSeq" id="WP_207299300.1">
    <property type="nucleotide sequence ID" value="NZ_CP071444.1"/>
</dbReference>
<dbReference type="CDD" id="cd10747">
    <property type="entry name" value="DnaJ_C"/>
    <property type="match status" value="1"/>
</dbReference>
<dbReference type="GO" id="GO:0051082">
    <property type="term" value="F:unfolded protein binding"/>
    <property type="evidence" value="ECO:0007669"/>
    <property type="project" value="InterPro"/>
</dbReference>
<accession>A0A975AHF5</accession>
<evidence type="ECO:0000256" key="4">
    <source>
        <dbReference type="ARBA" id="ARBA00023186"/>
    </source>
</evidence>
<evidence type="ECO:0000259" key="6">
    <source>
        <dbReference type="PROSITE" id="PS50076"/>
    </source>
</evidence>
<evidence type="ECO:0000313" key="7">
    <source>
        <dbReference type="EMBL" id="QSX07958.1"/>
    </source>
</evidence>
<feature type="domain" description="J" evidence="6">
    <location>
        <begin position="5"/>
        <end position="70"/>
    </location>
</feature>
<dbReference type="Pfam" id="PF00226">
    <property type="entry name" value="DnaJ"/>
    <property type="match status" value="1"/>
</dbReference>
<organism evidence="7 8">
    <name type="scientific">Alkalibacter rhizosphaerae</name>
    <dbReference type="NCBI Taxonomy" id="2815577"/>
    <lineage>
        <taxon>Bacteria</taxon>
        <taxon>Bacillati</taxon>
        <taxon>Bacillota</taxon>
        <taxon>Clostridia</taxon>
        <taxon>Eubacteriales</taxon>
        <taxon>Eubacteriaceae</taxon>
        <taxon>Alkalibacter</taxon>
    </lineage>
</organism>
<dbReference type="GO" id="GO:0042026">
    <property type="term" value="P:protein refolding"/>
    <property type="evidence" value="ECO:0007669"/>
    <property type="project" value="TreeGrafter"/>
</dbReference>
<sequence length="317" mass="35148">MKFKDYYEILGVEKSASADEIKKAYRKLAKKHHPDANPDDSTSEEKFKDINEAYEVLGDGEKRKKYDQFGSSQQFTNGYDFDPSQYGFGREGGRTYTYSTGGGGDFSDFFEAFFGGGMGAGGTDDFDIENLFGRRTGGGYRSPGRKGHDLEMELEVSLDDAFHGASRTIAFQRDGKRVQLQVKIPKGIQTGEKIRLSGQGSPGTGGGGSGDLYLNIRIATGKDVELDGLHVHKRVDVYPWEALLGTKKEVETLGEKLSIKIPAGIQSDKSIRLRGKGHVDKKGQRGDLYIKVRIVNPDKPSPEIMEMYEQLQKKYLS</sequence>
<dbReference type="SMART" id="SM00271">
    <property type="entry name" value="DnaJ"/>
    <property type="match status" value="1"/>
</dbReference>
<evidence type="ECO:0000313" key="8">
    <source>
        <dbReference type="Proteomes" id="UP000663499"/>
    </source>
</evidence>
<evidence type="ECO:0000256" key="1">
    <source>
        <dbReference type="ARBA" id="ARBA00022490"/>
    </source>
</evidence>
<dbReference type="Proteomes" id="UP000663499">
    <property type="component" value="Chromosome"/>
</dbReference>
<dbReference type="FunFam" id="2.60.260.20:FF:000008">
    <property type="entry name" value="Curved DNA-binding protein"/>
    <property type="match status" value="1"/>
</dbReference>
<dbReference type="InterPro" id="IPR018253">
    <property type="entry name" value="DnaJ_domain_CS"/>
</dbReference>
<dbReference type="GO" id="GO:0003677">
    <property type="term" value="F:DNA binding"/>
    <property type="evidence" value="ECO:0007669"/>
    <property type="project" value="UniProtKB-KW"/>
</dbReference>
<dbReference type="SUPFAM" id="SSF49493">
    <property type="entry name" value="HSP40/DnaJ peptide-binding domain"/>
    <property type="match status" value="2"/>
</dbReference>
<dbReference type="Pfam" id="PF01556">
    <property type="entry name" value="DnaJ_C"/>
    <property type="match status" value="1"/>
</dbReference>
<dbReference type="Gene3D" id="2.60.260.20">
    <property type="entry name" value="Urease metallochaperone UreE, N-terminal domain"/>
    <property type="match status" value="2"/>
</dbReference>
<dbReference type="PROSITE" id="PS00636">
    <property type="entry name" value="DNAJ_1"/>
    <property type="match status" value="1"/>
</dbReference>
<dbReference type="PANTHER" id="PTHR43096">
    <property type="entry name" value="DNAJ HOMOLOG 1, MITOCHONDRIAL-RELATED"/>
    <property type="match status" value="1"/>
</dbReference>
<reference evidence="7" key="1">
    <citation type="submission" date="2021-03" db="EMBL/GenBank/DDBJ databases">
        <title>Alkalibacter marinus sp. nov., isolated from tidal flat sediment.</title>
        <authorList>
            <person name="Namirimu T."/>
            <person name="Yang J.-A."/>
            <person name="Yang S.-H."/>
            <person name="Kim Y.-J."/>
            <person name="Kwon K.K."/>
        </authorList>
    </citation>
    <scope>NUCLEOTIDE SEQUENCE</scope>
    <source>
        <strain evidence="7">ES005</strain>
    </source>
</reference>
<dbReference type="PRINTS" id="PR00625">
    <property type="entry name" value="JDOMAIN"/>
</dbReference>
<dbReference type="AlphaFoldDB" id="A0A975AHF5"/>
<dbReference type="PROSITE" id="PS50076">
    <property type="entry name" value="DNAJ_2"/>
    <property type="match status" value="1"/>
</dbReference>
<dbReference type="KEGG" id="alka:J0B03_09100"/>
<dbReference type="PANTHER" id="PTHR43096:SF52">
    <property type="entry name" value="DNAJ HOMOLOG 1, MITOCHONDRIAL-RELATED"/>
    <property type="match status" value="1"/>
</dbReference>
<dbReference type="Gene3D" id="1.10.287.110">
    <property type="entry name" value="DnaJ domain"/>
    <property type="match status" value="1"/>
</dbReference>
<keyword evidence="2" id="KW-0235">DNA replication</keyword>
<proteinExistence type="predicted"/>
<evidence type="ECO:0000256" key="2">
    <source>
        <dbReference type="ARBA" id="ARBA00022705"/>
    </source>
</evidence>
<keyword evidence="4" id="KW-0143">Chaperone</keyword>
<evidence type="ECO:0000256" key="5">
    <source>
        <dbReference type="SAM" id="MobiDB-lite"/>
    </source>
</evidence>
<evidence type="ECO:0000256" key="3">
    <source>
        <dbReference type="ARBA" id="ARBA00023125"/>
    </source>
</evidence>
<dbReference type="InterPro" id="IPR001623">
    <property type="entry name" value="DnaJ_domain"/>
</dbReference>
<dbReference type="InterPro" id="IPR008971">
    <property type="entry name" value="HSP40/DnaJ_pept-bd"/>
</dbReference>
<protein>
    <submittedName>
        <fullName evidence="7">DnaJ domain-containing protein</fullName>
    </submittedName>
</protein>
<keyword evidence="3" id="KW-0238">DNA-binding</keyword>
<dbReference type="InterPro" id="IPR002939">
    <property type="entry name" value="DnaJ_C"/>
</dbReference>
<keyword evidence="1" id="KW-0963">Cytoplasm</keyword>
<dbReference type="GO" id="GO:0005737">
    <property type="term" value="C:cytoplasm"/>
    <property type="evidence" value="ECO:0007669"/>
    <property type="project" value="TreeGrafter"/>
</dbReference>
<name>A0A975AHF5_9FIRM</name>
<gene>
    <name evidence="7" type="ORF">J0B03_09100</name>
</gene>
<keyword evidence="8" id="KW-1185">Reference proteome</keyword>
<dbReference type="EMBL" id="CP071444">
    <property type="protein sequence ID" value="QSX07958.1"/>
    <property type="molecule type" value="Genomic_DNA"/>
</dbReference>
<dbReference type="GO" id="GO:0006260">
    <property type="term" value="P:DNA replication"/>
    <property type="evidence" value="ECO:0007669"/>
    <property type="project" value="UniProtKB-KW"/>
</dbReference>